<reference evidence="1" key="1">
    <citation type="submission" date="2023-03" db="EMBL/GenBank/DDBJ databases">
        <title>Massive genome expansion in bonnet fungi (Mycena s.s.) driven by repeated elements and novel gene families across ecological guilds.</title>
        <authorList>
            <consortium name="Lawrence Berkeley National Laboratory"/>
            <person name="Harder C.B."/>
            <person name="Miyauchi S."/>
            <person name="Viragh M."/>
            <person name="Kuo A."/>
            <person name="Thoen E."/>
            <person name="Andreopoulos B."/>
            <person name="Lu D."/>
            <person name="Skrede I."/>
            <person name="Drula E."/>
            <person name="Henrissat B."/>
            <person name="Morin E."/>
            <person name="Kohler A."/>
            <person name="Barry K."/>
            <person name="LaButti K."/>
            <person name="Morin E."/>
            <person name="Salamov A."/>
            <person name="Lipzen A."/>
            <person name="Mereny Z."/>
            <person name="Hegedus B."/>
            <person name="Baldrian P."/>
            <person name="Stursova M."/>
            <person name="Weitz H."/>
            <person name="Taylor A."/>
            <person name="Grigoriev I.V."/>
            <person name="Nagy L.G."/>
            <person name="Martin F."/>
            <person name="Kauserud H."/>
        </authorList>
    </citation>
    <scope>NUCLEOTIDE SEQUENCE</scope>
    <source>
        <strain evidence="1">CBHHK188m</strain>
    </source>
</reference>
<keyword evidence="2" id="KW-1185">Reference proteome</keyword>
<dbReference type="EMBL" id="JARJLG010000177">
    <property type="protein sequence ID" value="KAJ7732246.1"/>
    <property type="molecule type" value="Genomic_DNA"/>
</dbReference>
<name>A0AAD7MTM6_9AGAR</name>
<sequence>MTIGEEKKPCAMGNCSCADYQGTGNAKDNVECTNSSCKHKELKSKECIIKDCKCTGFKIDPDRYGSCANSACTSAFEYHHREVTTTACMVKDCSSSCTKFETASDDPKKCETCTHLRKYHEREDGSTECLKADCTCTAFTASEDDANKCTCATPVAHTSGSTAHTDVVHGKAGTGAGLQCHEFNKAGKADERQGPLPGGRMHFRIIKGPPSLGHGYRRLRRKIK</sequence>
<protein>
    <submittedName>
        <fullName evidence="1">Uncharacterized protein</fullName>
    </submittedName>
</protein>
<evidence type="ECO:0000313" key="2">
    <source>
        <dbReference type="Proteomes" id="UP001215280"/>
    </source>
</evidence>
<evidence type="ECO:0000313" key="1">
    <source>
        <dbReference type="EMBL" id="KAJ7732246.1"/>
    </source>
</evidence>
<accession>A0AAD7MTM6</accession>
<organism evidence="1 2">
    <name type="scientific">Mycena maculata</name>
    <dbReference type="NCBI Taxonomy" id="230809"/>
    <lineage>
        <taxon>Eukaryota</taxon>
        <taxon>Fungi</taxon>
        <taxon>Dikarya</taxon>
        <taxon>Basidiomycota</taxon>
        <taxon>Agaricomycotina</taxon>
        <taxon>Agaricomycetes</taxon>
        <taxon>Agaricomycetidae</taxon>
        <taxon>Agaricales</taxon>
        <taxon>Marasmiineae</taxon>
        <taxon>Mycenaceae</taxon>
        <taxon>Mycena</taxon>
    </lineage>
</organism>
<dbReference type="Proteomes" id="UP001215280">
    <property type="component" value="Unassembled WGS sequence"/>
</dbReference>
<dbReference type="AlphaFoldDB" id="A0AAD7MTM6"/>
<gene>
    <name evidence="1" type="ORF">DFH07DRAFT_781021</name>
</gene>
<comment type="caution">
    <text evidence="1">The sequence shown here is derived from an EMBL/GenBank/DDBJ whole genome shotgun (WGS) entry which is preliminary data.</text>
</comment>
<proteinExistence type="predicted"/>